<gene>
    <name evidence="2" type="ORF">ADN00_09660</name>
</gene>
<keyword evidence="1" id="KW-1133">Transmembrane helix</keyword>
<evidence type="ECO:0000256" key="1">
    <source>
        <dbReference type="SAM" id="Phobius"/>
    </source>
</evidence>
<dbReference type="STRING" id="1134406.ADN00_09660"/>
<name>A0A0P6X4Y4_9CHLR</name>
<feature type="transmembrane region" description="Helical" evidence="1">
    <location>
        <begin position="84"/>
        <end position="101"/>
    </location>
</feature>
<keyword evidence="3" id="KW-1185">Reference proteome</keyword>
<protein>
    <submittedName>
        <fullName evidence="2">Uncharacterized protein</fullName>
    </submittedName>
</protein>
<keyword evidence="1" id="KW-0472">Membrane</keyword>
<dbReference type="AlphaFoldDB" id="A0A0P6X4Y4"/>
<evidence type="ECO:0000313" key="3">
    <source>
        <dbReference type="Proteomes" id="UP000050417"/>
    </source>
</evidence>
<evidence type="ECO:0000313" key="2">
    <source>
        <dbReference type="EMBL" id="KPL76860.1"/>
    </source>
</evidence>
<accession>A0A0P6X4Y4</accession>
<dbReference type="RefSeq" id="WP_075062795.1">
    <property type="nucleotide sequence ID" value="NZ_LGCL01000024.1"/>
</dbReference>
<proteinExistence type="predicted"/>
<dbReference type="OrthoDB" id="9983020at2"/>
<feature type="transmembrane region" description="Helical" evidence="1">
    <location>
        <begin position="22"/>
        <end position="46"/>
    </location>
</feature>
<organism evidence="2 3">
    <name type="scientific">Ornatilinea apprima</name>
    <dbReference type="NCBI Taxonomy" id="1134406"/>
    <lineage>
        <taxon>Bacteria</taxon>
        <taxon>Bacillati</taxon>
        <taxon>Chloroflexota</taxon>
        <taxon>Anaerolineae</taxon>
        <taxon>Anaerolineales</taxon>
        <taxon>Anaerolineaceae</taxon>
        <taxon>Ornatilinea</taxon>
    </lineage>
</organism>
<feature type="transmembrane region" description="Helical" evidence="1">
    <location>
        <begin position="107"/>
        <end position="123"/>
    </location>
</feature>
<keyword evidence="1" id="KW-0812">Transmembrane</keyword>
<dbReference type="EMBL" id="LGCL01000024">
    <property type="protein sequence ID" value="KPL76860.1"/>
    <property type="molecule type" value="Genomic_DNA"/>
</dbReference>
<dbReference type="Proteomes" id="UP000050417">
    <property type="component" value="Unassembled WGS sequence"/>
</dbReference>
<comment type="caution">
    <text evidence="2">The sequence shown here is derived from an EMBL/GenBank/DDBJ whole genome shotgun (WGS) entry which is preliminary data.</text>
</comment>
<sequence length="132" mass="14082">MTASHPPEPENQNQPPIERSKAFASLVTILTASGILGVLAGLIHLLGAMASGFTPVSAADVIFNIIFGGMIFFCSRVLARGKALVIWLALGCVALSILYSFVLGRGFNYVIATVGALFIWQLFKLKQQGELS</sequence>
<reference evidence="2 3" key="1">
    <citation type="submission" date="2015-07" db="EMBL/GenBank/DDBJ databases">
        <title>Genome sequence of Ornatilinea apprima DSM 23815.</title>
        <authorList>
            <person name="Hemp J."/>
            <person name="Ward L.M."/>
            <person name="Pace L.A."/>
            <person name="Fischer W.W."/>
        </authorList>
    </citation>
    <scope>NUCLEOTIDE SEQUENCE [LARGE SCALE GENOMIC DNA]</scope>
    <source>
        <strain evidence="2 3">P3M-1</strain>
    </source>
</reference>
<feature type="transmembrane region" description="Helical" evidence="1">
    <location>
        <begin position="52"/>
        <end position="72"/>
    </location>
</feature>